<reference evidence="8 9" key="2">
    <citation type="journal article" date="2012" name="Open Biol.">
        <title>Characteristics of nucleosomes and linker DNA regions on the genome of the basidiomycete Mixia osmundae revealed by mono- and dinucleosome mapping.</title>
        <authorList>
            <person name="Nishida H."/>
            <person name="Kondo S."/>
            <person name="Matsumoto T."/>
            <person name="Suzuki Y."/>
            <person name="Yoshikawa H."/>
            <person name="Taylor T.D."/>
            <person name="Sugiyama J."/>
        </authorList>
    </citation>
    <scope>NUCLEOTIDE SEQUENCE [LARGE SCALE GENOMIC DNA]</scope>
    <source>
        <strain evidence="9">CBS 9802 / IAM 14324 / JCM 22182 / KY 12970</strain>
    </source>
</reference>
<evidence type="ECO:0000313" key="8">
    <source>
        <dbReference type="EMBL" id="GAA98971.1"/>
    </source>
</evidence>
<dbReference type="AlphaFoldDB" id="G7E811"/>
<keyword evidence="2" id="KW-0813">Transport</keyword>
<evidence type="ECO:0000256" key="2">
    <source>
        <dbReference type="ARBA" id="ARBA00022448"/>
    </source>
</evidence>
<feature type="transmembrane region" description="Helical" evidence="7">
    <location>
        <begin position="388"/>
        <end position="410"/>
    </location>
</feature>
<dbReference type="Proteomes" id="UP000009131">
    <property type="component" value="Unassembled WGS sequence"/>
</dbReference>
<feature type="compositionally biased region" description="Low complexity" evidence="6">
    <location>
        <begin position="102"/>
        <end position="114"/>
    </location>
</feature>
<sequence length="773" mass="84356">MAARSGPPFRATSPDAGEQRSVGEQSTPTREHNQQSPAREPLQQHYQSFATPHFSPSATGPKSSALARRIPSLSAGFKGKQRAIGRFFSESHRTMPDEEPTSPRSADPSSSSTSQYGALSFGRPAAPPRRAQSASRAASVPLPSPSADDLSYTRRMLEQAQTPKDDSSDPLRSSQISTASSRSLTARLSELQLVNLNLAILAAQLSWSIELGYGTPFLLSLGLSKQLTALVWLAGPLGGLIVQPLVGAYSDRSQSRFRRRAFILASYALIVISTLFLAFSGEIARWLIDLFGFGVGDWDPALGEHLLSVARWVAVPAFYVLDFALNGLQASARSLILDRAPSRQQGNANAWHSRMTQIGNVAGYALGFTNLQRAPVFRWLGGSQFRKLCIISLVLGGLCILVTCVTQPEIPAKPETDDKDDKSEHARRGIFRQFQHSLIEVWDAIVMLPVPIRKLCSVQFAAWSGWFPFLFYASTYVAQSWKNDHLHHSSGESDEEAGRAGALALLFFALVAAGTGAMLPPLLAAARGAALSKRRMPFLLRYSLASATLKNAWTASHLLFSLLMLITVFVDSARGATTLVALIGVPWAITCWVPFAYLMAYIREIKETFKAEPSVSTPTQGHARSGSDQSGVLDYRARTRAALDECQPLLEPRHRHARQQSYTGATSTAQETGGVMIGIMNLSIVLPQLVVAVVSSIIFKLVELGEGDNETSRRLTPAKQSKDVVWVFLYGSVMTLLAARWSRQVVLTNEETDFLDALQTAHDESWTPTDEDA</sequence>
<feature type="transmembrane region" description="Helical" evidence="7">
    <location>
        <begin position="229"/>
        <end position="249"/>
    </location>
</feature>
<evidence type="ECO:0000256" key="7">
    <source>
        <dbReference type="SAM" id="Phobius"/>
    </source>
</evidence>
<feature type="transmembrane region" description="Helical" evidence="7">
    <location>
        <begin position="308"/>
        <end position="325"/>
    </location>
</feature>
<dbReference type="GO" id="GO:0008506">
    <property type="term" value="F:sucrose:proton symporter activity"/>
    <property type="evidence" value="ECO:0007669"/>
    <property type="project" value="TreeGrafter"/>
</dbReference>
<dbReference type="OMA" id="RVCYVQV"/>
<feature type="transmembrane region" description="Helical" evidence="7">
    <location>
        <begin position="261"/>
        <end position="288"/>
    </location>
</feature>
<evidence type="ECO:0000256" key="5">
    <source>
        <dbReference type="ARBA" id="ARBA00023136"/>
    </source>
</evidence>
<evidence type="ECO:0000256" key="1">
    <source>
        <dbReference type="ARBA" id="ARBA00004141"/>
    </source>
</evidence>
<dbReference type="PANTHER" id="PTHR19432">
    <property type="entry name" value="SUGAR TRANSPORTER"/>
    <property type="match status" value="1"/>
</dbReference>
<dbReference type="GO" id="GO:0005886">
    <property type="term" value="C:plasma membrane"/>
    <property type="evidence" value="ECO:0007669"/>
    <property type="project" value="TreeGrafter"/>
</dbReference>
<comment type="caution">
    <text evidence="8">The sequence shown here is derived from an EMBL/GenBank/DDBJ whole genome shotgun (WGS) entry which is preliminary data.</text>
</comment>
<feature type="transmembrane region" description="Helical" evidence="7">
    <location>
        <begin position="551"/>
        <end position="570"/>
    </location>
</feature>
<proteinExistence type="predicted"/>
<keyword evidence="4 7" id="KW-1133">Transmembrane helix</keyword>
<feature type="transmembrane region" description="Helical" evidence="7">
    <location>
        <begin position="576"/>
        <end position="600"/>
    </location>
</feature>
<evidence type="ECO:0000256" key="3">
    <source>
        <dbReference type="ARBA" id="ARBA00022692"/>
    </source>
</evidence>
<dbReference type="RefSeq" id="XP_014567128.1">
    <property type="nucleotide sequence ID" value="XM_014711642.1"/>
</dbReference>
<dbReference type="Gene3D" id="1.20.1250.20">
    <property type="entry name" value="MFS general substrate transporter like domains"/>
    <property type="match status" value="1"/>
</dbReference>
<comment type="subcellular location">
    <subcellularLocation>
        <location evidence="1">Membrane</location>
        <topology evidence="1">Multi-pass membrane protein</topology>
    </subcellularLocation>
</comment>
<feature type="region of interest" description="Disordered" evidence="6">
    <location>
        <begin position="1"/>
        <end position="151"/>
    </location>
</feature>
<feature type="transmembrane region" description="Helical" evidence="7">
    <location>
        <begin position="684"/>
        <end position="704"/>
    </location>
</feature>
<dbReference type="eggNOG" id="KOG0637">
    <property type="taxonomic scope" value="Eukaryota"/>
</dbReference>
<gene>
    <name evidence="8" type="primary">Mo05659</name>
    <name evidence="8" type="ORF">E5Q_05659</name>
</gene>
<protein>
    <recommendedName>
        <fullName evidence="10">Major facilitator superfamily (MFS) profile domain-containing protein</fullName>
    </recommendedName>
</protein>
<feature type="compositionally biased region" description="Low complexity" evidence="6">
    <location>
        <begin position="128"/>
        <end position="139"/>
    </location>
</feature>
<dbReference type="HOGENOM" id="CLU_018303_1_0_1"/>
<reference evidence="8 9" key="1">
    <citation type="journal article" date="2011" name="J. Gen. Appl. Microbiol.">
        <title>Draft genome sequencing of the enigmatic basidiomycete Mixia osmundae.</title>
        <authorList>
            <person name="Nishida H."/>
            <person name="Nagatsuka Y."/>
            <person name="Sugiyama J."/>
        </authorList>
    </citation>
    <scope>NUCLEOTIDE SEQUENCE [LARGE SCALE GENOMIC DNA]</scope>
    <source>
        <strain evidence="9">CBS 9802 / IAM 14324 / JCM 22182 / KY 12970</strain>
    </source>
</reference>
<dbReference type="EMBL" id="BABT02000165">
    <property type="protein sequence ID" value="GAA98971.1"/>
    <property type="molecule type" value="Genomic_DNA"/>
</dbReference>
<dbReference type="OrthoDB" id="28755at2759"/>
<organism evidence="8 9">
    <name type="scientific">Mixia osmundae (strain CBS 9802 / IAM 14324 / JCM 22182 / KY 12970)</name>
    <dbReference type="NCBI Taxonomy" id="764103"/>
    <lineage>
        <taxon>Eukaryota</taxon>
        <taxon>Fungi</taxon>
        <taxon>Dikarya</taxon>
        <taxon>Basidiomycota</taxon>
        <taxon>Pucciniomycotina</taxon>
        <taxon>Mixiomycetes</taxon>
        <taxon>Mixiales</taxon>
        <taxon>Mixiaceae</taxon>
        <taxon>Mixia</taxon>
    </lineage>
</organism>
<keyword evidence="9" id="KW-1185">Reference proteome</keyword>
<keyword evidence="3 7" id="KW-0812">Transmembrane</keyword>
<dbReference type="InterPro" id="IPR036259">
    <property type="entry name" value="MFS_trans_sf"/>
</dbReference>
<feature type="compositionally biased region" description="Polar residues" evidence="6">
    <location>
        <begin position="44"/>
        <end position="62"/>
    </location>
</feature>
<keyword evidence="5 7" id="KW-0472">Membrane</keyword>
<feature type="transmembrane region" description="Helical" evidence="7">
    <location>
        <begin position="724"/>
        <end position="741"/>
    </location>
</feature>
<name>G7E811_MIXOS</name>
<dbReference type="PANTHER" id="PTHR19432:SF35">
    <property type="entry name" value="SOLUTE CARRIER FAMILY 45 MEMBER 3 ISOFORM X1"/>
    <property type="match status" value="1"/>
</dbReference>
<evidence type="ECO:0000256" key="6">
    <source>
        <dbReference type="SAM" id="MobiDB-lite"/>
    </source>
</evidence>
<accession>G7E811</accession>
<evidence type="ECO:0000256" key="4">
    <source>
        <dbReference type="ARBA" id="ARBA00022989"/>
    </source>
</evidence>
<evidence type="ECO:0008006" key="10">
    <source>
        <dbReference type="Google" id="ProtNLM"/>
    </source>
</evidence>
<evidence type="ECO:0000313" key="9">
    <source>
        <dbReference type="Proteomes" id="UP000009131"/>
    </source>
</evidence>
<feature type="transmembrane region" description="Helical" evidence="7">
    <location>
        <begin position="501"/>
        <end position="530"/>
    </location>
</feature>
<dbReference type="InParanoid" id="G7E811"/>
<dbReference type="SUPFAM" id="SSF103473">
    <property type="entry name" value="MFS general substrate transporter"/>
    <property type="match status" value="1"/>
</dbReference>